<evidence type="ECO:0000313" key="2">
    <source>
        <dbReference type="EMBL" id="BAN89749.1"/>
    </source>
</evidence>
<organism evidence="2 3">
    <name type="scientific">Aeropyrum camini SY1 = JCM 12091</name>
    <dbReference type="NCBI Taxonomy" id="1198449"/>
    <lineage>
        <taxon>Archaea</taxon>
        <taxon>Thermoproteota</taxon>
        <taxon>Thermoprotei</taxon>
        <taxon>Desulfurococcales</taxon>
        <taxon>Desulfurococcaceae</taxon>
        <taxon>Aeropyrum</taxon>
    </lineage>
</organism>
<keyword evidence="3" id="KW-1185">Reference proteome</keyword>
<dbReference type="EMBL" id="AP012489">
    <property type="protein sequence ID" value="BAN89749.1"/>
    <property type="molecule type" value="Genomic_DNA"/>
</dbReference>
<accession>U3TEK1</accession>
<gene>
    <name evidence="2" type="ORF">ACAM_0280</name>
</gene>
<evidence type="ECO:0000256" key="1">
    <source>
        <dbReference type="SAM" id="MobiDB-lite"/>
    </source>
</evidence>
<proteinExistence type="predicted"/>
<evidence type="ECO:0000313" key="3">
    <source>
        <dbReference type="Proteomes" id="UP000016887"/>
    </source>
</evidence>
<feature type="region of interest" description="Disordered" evidence="1">
    <location>
        <begin position="67"/>
        <end position="89"/>
    </location>
</feature>
<dbReference type="AlphaFoldDB" id="U3TEK1"/>
<reference evidence="2 3" key="1">
    <citation type="journal article" date="2013" name="Appl. Environ. Microbiol.">
        <title>Variation of the Virus-Related Elements within Syntenic Genomes of the Hyperthermophilic Archaeon Aeropyrum.</title>
        <authorList>
            <person name="Daifuku T."/>
            <person name="Yoshida T."/>
            <person name="Kitamura T."/>
            <person name="Kawaichi S."/>
            <person name="Inoue T."/>
            <person name="Nomura K."/>
            <person name="Yoshida Y."/>
            <person name="Kuno S."/>
            <person name="Sako Y."/>
        </authorList>
    </citation>
    <scope>NUCLEOTIDE SEQUENCE [LARGE SCALE GENOMIC DNA]</scope>
    <source>
        <strain evidence="2 3">SY1</strain>
    </source>
</reference>
<dbReference type="Proteomes" id="UP000016887">
    <property type="component" value="Chromosome"/>
</dbReference>
<protein>
    <submittedName>
        <fullName evidence="2">Uncharacterized protein</fullName>
    </submittedName>
</protein>
<dbReference type="STRING" id="1198449.ACAM_0280"/>
<sequence>MSHGLTPAEARFEARATMLPGSPEPVSYRMWHLPMLARSTRESGKPVKPGQRSIHTPLASLTAVDFSHPPSKEPPNLMPGPAVAVVDMR</sequence>
<name>U3TEK1_9CREN</name>
<dbReference type="KEGG" id="acj:ACAM_0280"/>